<dbReference type="GO" id="GO:0043365">
    <property type="term" value="F:[formate-C-acetyltransferase]-activating enzyme activity"/>
    <property type="evidence" value="ECO:0007669"/>
    <property type="project" value="InterPro"/>
</dbReference>
<comment type="function">
    <text evidence="7">Activation of anaerobic ribonucleoside-triphosphate reductase under anaerobic conditions by generation of an organic free radical, using S-adenosylmethionine and reduced flavodoxin as cosubstrates to produce 5'-deoxy-adenosine.</text>
</comment>
<dbReference type="SFLD" id="SFLDG01066">
    <property type="entry name" value="organic_radical-activating_enz"/>
    <property type="match status" value="1"/>
</dbReference>
<organism evidence="8 9">
    <name type="scientific">Peptacetobacter hominis</name>
    <dbReference type="NCBI Taxonomy" id="2743610"/>
    <lineage>
        <taxon>Bacteria</taxon>
        <taxon>Bacillati</taxon>
        <taxon>Bacillota</taxon>
        <taxon>Clostridia</taxon>
        <taxon>Peptostreptococcales</taxon>
        <taxon>Peptostreptococcaceae</taxon>
        <taxon>Peptacetobacter</taxon>
    </lineage>
</organism>
<dbReference type="InterPro" id="IPR058240">
    <property type="entry name" value="rSAM_sf"/>
</dbReference>
<dbReference type="SFLD" id="SFLDS00029">
    <property type="entry name" value="Radical_SAM"/>
    <property type="match status" value="1"/>
</dbReference>
<evidence type="ECO:0000256" key="2">
    <source>
        <dbReference type="ARBA" id="ARBA00022485"/>
    </source>
</evidence>
<gene>
    <name evidence="8" type="primary">nrdG</name>
    <name evidence="8" type="ORF">EXD82_09520</name>
</gene>
<evidence type="ECO:0000256" key="3">
    <source>
        <dbReference type="ARBA" id="ARBA00022691"/>
    </source>
</evidence>
<dbReference type="Pfam" id="PF13353">
    <property type="entry name" value="Fer4_12"/>
    <property type="match status" value="1"/>
</dbReference>
<reference evidence="8 9" key="1">
    <citation type="submission" date="2019-02" db="EMBL/GenBank/DDBJ databases">
        <title>Peptostreptococcaceae bacterium ZHW00191 nov., a new bacterium isolated from the human gut.</title>
        <authorList>
            <person name="Zhou H.-W."/>
            <person name="Chen X.-J."/>
        </authorList>
    </citation>
    <scope>NUCLEOTIDE SEQUENCE [LARGE SCALE GENOMIC DNA]</scope>
    <source>
        <strain evidence="8 9">ZHW00191</strain>
    </source>
</reference>
<dbReference type="OrthoDB" id="9782387at2"/>
<dbReference type="SUPFAM" id="SSF102114">
    <property type="entry name" value="Radical SAM enzymes"/>
    <property type="match status" value="1"/>
</dbReference>
<keyword evidence="7" id="KW-0560">Oxidoreductase</keyword>
<comment type="similarity">
    <text evidence="7">Belongs to the organic radical-activating enzymes family.</text>
</comment>
<evidence type="ECO:0000313" key="9">
    <source>
        <dbReference type="Proteomes" id="UP000317863"/>
    </source>
</evidence>
<dbReference type="PANTHER" id="PTHR30352:SF2">
    <property type="entry name" value="ANAEROBIC RIBONUCLEOSIDE-TRIPHOSPHATE REDUCTASE-ACTIVATING PROTEIN"/>
    <property type="match status" value="1"/>
</dbReference>
<comment type="caution">
    <text evidence="8">The sequence shown here is derived from an EMBL/GenBank/DDBJ whole genome shotgun (WGS) entry which is preliminary data.</text>
</comment>
<dbReference type="Proteomes" id="UP000317863">
    <property type="component" value="Unassembled WGS sequence"/>
</dbReference>
<dbReference type="InterPro" id="IPR013785">
    <property type="entry name" value="Aldolase_TIM"/>
</dbReference>
<dbReference type="Gene3D" id="3.20.20.70">
    <property type="entry name" value="Aldolase class I"/>
    <property type="match status" value="1"/>
</dbReference>
<dbReference type="AlphaFoldDB" id="A0A544QTA4"/>
<evidence type="ECO:0000256" key="5">
    <source>
        <dbReference type="ARBA" id="ARBA00023004"/>
    </source>
</evidence>
<evidence type="ECO:0000256" key="6">
    <source>
        <dbReference type="ARBA" id="ARBA00023014"/>
    </source>
</evidence>
<keyword evidence="3" id="KW-0949">S-adenosyl-L-methionine</keyword>
<dbReference type="RefSeq" id="WP_142536683.1">
    <property type="nucleotide sequence ID" value="NZ_SGJB01000020.1"/>
</dbReference>
<dbReference type="EMBL" id="SGJB01000020">
    <property type="protein sequence ID" value="TQQ83923.1"/>
    <property type="molecule type" value="Genomic_DNA"/>
</dbReference>
<protein>
    <recommendedName>
        <fullName evidence="7">Anaerobic ribonucleoside-triphosphate reductase-activating protein</fullName>
        <ecNumber evidence="7">1.97.1.-</ecNumber>
    </recommendedName>
</protein>
<dbReference type="SFLD" id="SFLDG01063">
    <property type="entry name" value="activating_enzymes__group_1"/>
    <property type="match status" value="1"/>
</dbReference>
<dbReference type="SFLD" id="SFLDF00299">
    <property type="entry name" value="anaerobic_ribonucleoside-triph"/>
    <property type="match status" value="1"/>
</dbReference>
<dbReference type="InterPro" id="IPR012837">
    <property type="entry name" value="NrdG"/>
</dbReference>
<comment type="cofactor">
    <cofactor evidence="1">
        <name>[4Fe-4S] cluster</name>
        <dbReference type="ChEBI" id="CHEBI:49883"/>
    </cofactor>
</comment>
<dbReference type="InterPro" id="IPR034457">
    <property type="entry name" value="Organic_radical-activating"/>
</dbReference>
<keyword evidence="2" id="KW-0004">4Fe-4S</keyword>
<dbReference type="InterPro" id="IPR007197">
    <property type="entry name" value="rSAM"/>
</dbReference>
<dbReference type="GO" id="GO:0051539">
    <property type="term" value="F:4 iron, 4 sulfur cluster binding"/>
    <property type="evidence" value="ECO:0007669"/>
    <property type="project" value="UniProtKB-KW"/>
</dbReference>
<dbReference type="NCBIfam" id="TIGR02491">
    <property type="entry name" value="NrdG"/>
    <property type="match status" value="1"/>
</dbReference>
<dbReference type="PANTHER" id="PTHR30352">
    <property type="entry name" value="PYRUVATE FORMATE-LYASE-ACTIVATING ENZYME"/>
    <property type="match status" value="1"/>
</dbReference>
<sequence>MRYEKIRKFDVSNAPGVRTTIFVTGCTHNCKGCFNKELQDFNAGKIWTKSDEDMFIEYTKNENVVGVNILGGEPMQQTMDRALLNLLRRINTETGKNIWLWSGYTFEEIIKDKDRKELLECVDVLVDGRFNIEKRNINLKYRGSENQRVIDVKETLKNNSIILYEFEENI</sequence>
<proteinExistence type="inferred from homology"/>
<evidence type="ECO:0000256" key="4">
    <source>
        <dbReference type="ARBA" id="ARBA00022723"/>
    </source>
</evidence>
<evidence type="ECO:0000256" key="7">
    <source>
        <dbReference type="PIRNR" id="PIRNR000368"/>
    </source>
</evidence>
<keyword evidence="4" id="KW-0479">Metal-binding</keyword>
<dbReference type="CDD" id="cd01335">
    <property type="entry name" value="Radical_SAM"/>
    <property type="match status" value="1"/>
</dbReference>
<dbReference type="GO" id="GO:0046872">
    <property type="term" value="F:metal ion binding"/>
    <property type="evidence" value="ECO:0007669"/>
    <property type="project" value="UniProtKB-KW"/>
</dbReference>
<dbReference type="PIRSF" id="PIRSF000368">
    <property type="entry name" value="NrdG"/>
    <property type="match status" value="1"/>
</dbReference>
<dbReference type="GO" id="GO:0004748">
    <property type="term" value="F:ribonucleoside-diphosphate reductase activity, thioredoxin disulfide as acceptor"/>
    <property type="evidence" value="ECO:0007669"/>
    <property type="project" value="TreeGrafter"/>
</dbReference>
<dbReference type="EC" id="1.97.1.-" evidence="7"/>
<keyword evidence="9" id="KW-1185">Reference proteome</keyword>
<keyword evidence="5" id="KW-0408">Iron</keyword>
<accession>A0A544QTA4</accession>
<keyword evidence="6" id="KW-0411">Iron-sulfur</keyword>
<evidence type="ECO:0000313" key="8">
    <source>
        <dbReference type="EMBL" id="TQQ83923.1"/>
    </source>
</evidence>
<evidence type="ECO:0000256" key="1">
    <source>
        <dbReference type="ARBA" id="ARBA00001966"/>
    </source>
</evidence>
<name>A0A544QTA4_9FIRM</name>